<keyword evidence="4" id="KW-1185">Reference proteome</keyword>
<keyword evidence="2" id="KW-0560">Oxidoreductase</keyword>
<dbReference type="Gene3D" id="1.10.630.10">
    <property type="entry name" value="Cytochrome P450"/>
    <property type="match status" value="1"/>
</dbReference>
<dbReference type="PROSITE" id="PS00086">
    <property type="entry name" value="CYTOCHROME_P450"/>
    <property type="match status" value="1"/>
</dbReference>
<name>A0ABT0K0I8_9ACTN</name>
<dbReference type="Proteomes" id="UP001201873">
    <property type="component" value="Unassembled WGS sequence"/>
</dbReference>
<organism evidence="3 4">
    <name type="scientific">Frankia umida</name>
    <dbReference type="NCBI Taxonomy" id="573489"/>
    <lineage>
        <taxon>Bacteria</taxon>
        <taxon>Bacillati</taxon>
        <taxon>Actinomycetota</taxon>
        <taxon>Actinomycetes</taxon>
        <taxon>Frankiales</taxon>
        <taxon>Frankiaceae</taxon>
        <taxon>Frankia</taxon>
    </lineage>
</organism>
<dbReference type="InterPro" id="IPR017972">
    <property type="entry name" value="Cyt_P450_CS"/>
</dbReference>
<evidence type="ECO:0000313" key="4">
    <source>
        <dbReference type="Proteomes" id="UP001201873"/>
    </source>
</evidence>
<dbReference type="PRINTS" id="PR00359">
    <property type="entry name" value="BP450"/>
</dbReference>
<dbReference type="Pfam" id="PF00067">
    <property type="entry name" value="p450"/>
    <property type="match status" value="1"/>
</dbReference>
<evidence type="ECO:0000256" key="1">
    <source>
        <dbReference type="ARBA" id="ARBA00010617"/>
    </source>
</evidence>
<gene>
    <name evidence="3" type="ORF">MXD59_13585</name>
</gene>
<dbReference type="PANTHER" id="PTHR46696">
    <property type="entry name" value="P450, PUTATIVE (EUROFUNG)-RELATED"/>
    <property type="match status" value="1"/>
</dbReference>
<sequence>MVTVHPPHPAQTAEGPAATDRSAALLTELFDPANRHDPYSIYVRMRALGPLHDGPFGLPLATDHADCSAILANLDWGHDREPEQLHPTMPVGAFPTTFLWMEPPDHTRLRGLVTKGFTPRVVAGLRPRIEALVDELLDTALRAGEFDLIETIAYPLPLTVVCEILGVPAADHPQVQVWSQALARAFDPDVLMTPEALAARNAVIPDFLGYFRELVERARREPGDDLISQLAIVEEAGDRLTADELFGTCVTLLIAGHETTVNLVGNGMLALLRHPDQLALLRANPDLVAPAVEEMLRYDSPIHMNTRAAKRAMTVAGRTFAPGDGAVALIACANRDPAAYDDPERFDVTRFDRSRPVAPGARPVSRHLSFSLGHHYCLGAPLALLEMDILLHAVLRRVATMDLLTDTPPYKPNMLIRGLAALPTRFHAA</sequence>
<keyword evidence="2" id="KW-0408">Iron</keyword>
<dbReference type="RefSeq" id="WP_248825089.1">
    <property type="nucleotide sequence ID" value="NZ_JALKFT010000012.1"/>
</dbReference>
<dbReference type="PANTHER" id="PTHR46696:SF1">
    <property type="entry name" value="CYTOCHROME P450 YJIB-RELATED"/>
    <property type="match status" value="1"/>
</dbReference>
<keyword evidence="2" id="KW-0349">Heme</keyword>
<dbReference type="EMBL" id="JALKFT010000012">
    <property type="protein sequence ID" value="MCK9876798.1"/>
    <property type="molecule type" value="Genomic_DNA"/>
</dbReference>
<dbReference type="InterPro" id="IPR001128">
    <property type="entry name" value="Cyt_P450"/>
</dbReference>
<keyword evidence="2" id="KW-0479">Metal-binding</keyword>
<evidence type="ECO:0000313" key="3">
    <source>
        <dbReference type="EMBL" id="MCK9876798.1"/>
    </source>
</evidence>
<dbReference type="CDD" id="cd20625">
    <property type="entry name" value="CYP164-like"/>
    <property type="match status" value="1"/>
</dbReference>
<dbReference type="InterPro" id="IPR002397">
    <property type="entry name" value="Cyt_P450_B"/>
</dbReference>
<dbReference type="SUPFAM" id="SSF48264">
    <property type="entry name" value="Cytochrome P450"/>
    <property type="match status" value="1"/>
</dbReference>
<proteinExistence type="inferred from homology"/>
<accession>A0ABT0K0I8</accession>
<comment type="caution">
    <text evidence="3">The sequence shown here is derived from an EMBL/GenBank/DDBJ whole genome shotgun (WGS) entry which is preliminary data.</text>
</comment>
<reference evidence="3 4" key="1">
    <citation type="submission" date="2022-04" db="EMBL/GenBank/DDBJ databases">
        <title>Genome diversity in the genus Frankia.</title>
        <authorList>
            <person name="Carlos-Shanley C."/>
            <person name="Hahn D."/>
        </authorList>
    </citation>
    <scope>NUCLEOTIDE SEQUENCE [LARGE SCALE GENOMIC DNA]</scope>
    <source>
        <strain evidence="3 4">Ag45/Mut15</strain>
    </source>
</reference>
<evidence type="ECO:0000256" key="2">
    <source>
        <dbReference type="RuleBase" id="RU000461"/>
    </source>
</evidence>
<comment type="similarity">
    <text evidence="1 2">Belongs to the cytochrome P450 family.</text>
</comment>
<protein>
    <submittedName>
        <fullName evidence="3">Cytochrome P450</fullName>
    </submittedName>
</protein>
<dbReference type="InterPro" id="IPR036396">
    <property type="entry name" value="Cyt_P450_sf"/>
</dbReference>
<keyword evidence="2" id="KW-0503">Monooxygenase</keyword>